<sequence length="177" mass="19738">MRGDVGLGGRGAEPELAQRHRLGGRPRGQGPPAAPAHTTTHDLHKPWELRNYLTPEEEAIRQLRREWDASLPRRYEATEQRLRTVADAVHFPDLGAELWSGWADATSVDSEPAESRLTDRALAADTTLCRELTLIRHTVHAARDHEVWVVADTLRFRVCVHGLLADALGAWARRAGP</sequence>
<evidence type="ECO:0000313" key="2">
    <source>
        <dbReference type="EMBL" id="MEV4927078.1"/>
    </source>
</evidence>
<evidence type="ECO:0000256" key="1">
    <source>
        <dbReference type="SAM" id="MobiDB-lite"/>
    </source>
</evidence>
<feature type="region of interest" description="Disordered" evidence="1">
    <location>
        <begin position="21"/>
        <end position="44"/>
    </location>
</feature>
<organism evidence="2 3">
    <name type="scientific">Streptomyces roseoverticillatus</name>
    <dbReference type="NCBI Taxonomy" id="66429"/>
    <lineage>
        <taxon>Bacteria</taxon>
        <taxon>Bacillati</taxon>
        <taxon>Actinomycetota</taxon>
        <taxon>Actinomycetes</taxon>
        <taxon>Kitasatosporales</taxon>
        <taxon>Streptomycetaceae</taxon>
        <taxon>Streptomyces</taxon>
    </lineage>
</organism>
<reference evidence="2 3" key="1">
    <citation type="submission" date="2024-06" db="EMBL/GenBank/DDBJ databases">
        <title>The Natural Products Discovery Center: Release of the First 8490 Sequenced Strains for Exploring Actinobacteria Biosynthetic Diversity.</title>
        <authorList>
            <person name="Kalkreuter E."/>
            <person name="Kautsar S.A."/>
            <person name="Yang D."/>
            <person name="Bader C.D."/>
            <person name="Teijaro C.N."/>
            <person name="Fluegel L."/>
            <person name="Davis C.M."/>
            <person name="Simpson J.R."/>
            <person name="Lauterbach L."/>
            <person name="Steele A.D."/>
            <person name="Gui C."/>
            <person name="Meng S."/>
            <person name="Li G."/>
            <person name="Viehrig K."/>
            <person name="Ye F."/>
            <person name="Su P."/>
            <person name="Kiefer A.F."/>
            <person name="Nichols A."/>
            <person name="Cepeda A.J."/>
            <person name="Yan W."/>
            <person name="Fan B."/>
            <person name="Jiang Y."/>
            <person name="Adhikari A."/>
            <person name="Zheng C.-J."/>
            <person name="Schuster L."/>
            <person name="Cowan T.M."/>
            <person name="Smanski M.J."/>
            <person name="Chevrette M.G."/>
            <person name="De Carvalho L.P.S."/>
            <person name="Shen B."/>
        </authorList>
    </citation>
    <scope>NUCLEOTIDE SEQUENCE [LARGE SCALE GENOMIC DNA]</scope>
    <source>
        <strain evidence="2 3">NPDC053791</strain>
    </source>
</reference>
<feature type="compositionally biased region" description="Low complexity" evidence="1">
    <location>
        <begin position="28"/>
        <end position="37"/>
    </location>
</feature>
<dbReference type="Proteomes" id="UP001552479">
    <property type="component" value="Unassembled WGS sequence"/>
</dbReference>
<accession>A0ABV3J316</accession>
<evidence type="ECO:0000313" key="3">
    <source>
        <dbReference type="Proteomes" id="UP001552479"/>
    </source>
</evidence>
<name>A0ABV3J316_9ACTN</name>
<protein>
    <submittedName>
        <fullName evidence="2">Uncharacterized protein</fullName>
    </submittedName>
</protein>
<proteinExistence type="predicted"/>
<keyword evidence="3" id="KW-1185">Reference proteome</keyword>
<comment type="caution">
    <text evidence="2">The sequence shown here is derived from an EMBL/GenBank/DDBJ whole genome shotgun (WGS) entry which is preliminary data.</text>
</comment>
<dbReference type="RefSeq" id="WP_366090308.1">
    <property type="nucleotide sequence ID" value="NZ_JBFASG010000044.1"/>
</dbReference>
<gene>
    <name evidence="2" type="ORF">AB0L03_30410</name>
</gene>
<dbReference type="EMBL" id="JBFASG010000044">
    <property type="protein sequence ID" value="MEV4927078.1"/>
    <property type="molecule type" value="Genomic_DNA"/>
</dbReference>